<name>A0AA37SPR6_9BACT</name>
<dbReference type="Pfam" id="PF01119">
    <property type="entry name" value="DNA_mis_repair"/>
    <property type="match status" value="1"/>
</dbReference>
<comment type="function">
    <text evidence="5">This protein is involved in the repair of mismatches in DNA. It is required for dam-dependent methyl-directed DNA mismatch repair. May act as a 'molecular matchmaker', a protein that promotes the formation of a stable complex between two or more DNA-binding proteins in an ATP-dependent manner without itself being part of a final effector complex.</text>
</comment>
<dbReference type="GO" id="GO:0005524">
    <property type="term" value="F:ATP binding"/>
    <property type="evidence" value="ECO:0007669"/>
    <property type="project" value="InterPro"/>
</dbReference>
<comment type="similarity">
    <text evidence="1 5">Belongs to the DNA mismatch repair MutL/HexB family.</text>
</comment>
<dbReference type="CDD" id="cd16926">
    <property type="entry name" value="HATPase_MutL-MLH-PMS-like"/>
    <property type="match status" value="1"/>
</dbReference>
<dbReference type="SMART" id="SM00853">
    <property type="entry name" value="MutL_C"/>
    <property type="match status" value="1"/>
</dbReference>
<dbReference type="GO" id="GO:0016887">
    <property type="term" value="F:ATP hydrolysis activity"/>
    <property type="evidence" value="ECO:0007669"/>
    <property type="project" value="InterPro"/>
</dbReference>
<dbReference type="CDD" id="cd00782">
    <property type="entry name" value="MutL_Trans"/>
    <property type="match status" value="1"/>
</dbReference>
<dbReference type="PANTHER" id="PTHR10073">
    <property type="entry name" value="DNA MISMATCH REPAIR PROTEIN MLH, PMS, MUTL"/>
    <property type="match status" value="1"/>
</dbReference>
<reference evidence="8" key="1">
    <citation type="journal article" date="2014" name="Int. J. Syst. Evol. Microbiol.">
        <title>Complete genome sequence of Corynebacterium casei LMG S-19264T (=DSM 44701T), isolated from a smear-ripened cheese.</title>
        <authorList>
            <consortium name="US DOE Joint Genome Institute (JGI-PGF)"/>
            <person name="Walter F."/>
            <person name="Albersmeier A."/>
            <person name="Kalinowski J."/>
            <person name="Ruckert C."/>
        </authorList>
    </citation>
    <scope>NUCLEOTIDE SEQUENCE</scope>
    <source>
        <strain evidence="8">NBRC 108769</strain>
    </source>
</reference>
<dbReference type="InterPro" id="IPR042120">
    <property type="entry name" value="MutL_C_dimsub"/>
</dbReference>
<dbReference type="Gene3D" id="3.30.565.10">
    <property type="entry name" value="Histidine kinase-like ATPase, C-terminal domain"/>
    <property type="match status" value="1"/>
</dbReference>
<dbReference type="Pfam" id="PF08676">
    <property type="entry name" value="MutL_C"/>
    <property type="match status" value="1"/>
</dbReference>
<dbReference type="GO" id="GO:0006298">
    <property type="term" value="P:mismatch repair"/>
    <property type="evidence" value="ECO:0007669"/>
    <property type="project" value="UniProtKB-UniRule"/>
</dbReference>
<sequence length="599" mass="67442">MADIIQLLPDSIANQIAAGEVVQRPSSIVKELLENAIDAGATEIQLILKDAGKTLIQVVDNGKGMSETDARMCFERHATSKIRNTEDLFSIQTMGFRGEALASIAAVAKVDLITRTADKDIAINVRVEGTKVTRQEACQGPLGTSISIKNLFYNVPARRKFLKSDPTEYKHALDEFNRIVLSYPEIKFTLYHNNNNIMSLSAGNLRQRIVSVLGKSINDKLVPVEVDTDNLILSGFIGKPEASKKSRGDQYLFVNKRFIKSNYINHAIKAAYEDLIASDHTPVYFLFLEIDPTSIDVNVHPTKQEIKFEEERLIYNYIKVAVRHALGQYNITPVLDFSRENTFDHQKHNVQKRMDSGGYGMPEKSPLQKDNLKNWESIYEGMITIESDEDLPVRVPSSMPNDDGPLISTDSLSNRPYQIHNKYIINPIKSGFLIIDQKRATERIYYEEFMESVENQEVLTQKKLFPKPIELSSAKAETLRLMKNDLSCMGLEIEEFGKDDFIIHALPAGIGDNIDETVLIEELITQYEANIDMKLGLSESVAASVASKKAIRGGTSLSETEMHNIIDRLFACKIPYTNAYGNKTFITVEIDELKKRFNS</sequence>
<accession>A0AA37SPR6</accession>
<dbReference type="InterPro" id="IPR038973">
    <property type="entry name" value="MutL/Mlh/Pms-like"/>
</dbReference>
<dbReference type="PROSITE" id="PS00058">
    <property type="entry name" value="DNA_MISMATCH_REPAIR_1"/>
    <property type="match status" value="1"/>
</dbReference>
<dbReference type="SUPFAM" id="SSF54211">
    <property type="entry name" value="Ribosomal protein S5 domain 2-like"/>
    <property type="match status" value="1"/>
</dbReference>
<dbReference type="Gene3D" id="3.30.230.10">
    <property type="match status" value="1"/>
</dbReference>
<dbReference type="EMBL" id="BSOH01000014">
    <property type="protein sequence ID" value="GLR17912.1"/>
    <property type="molecule type" value="Genomic_DNA"/>
</dbReference>
<dbReference type="Proteomes" id="UP001156666">
    <property type="component" value="Unassembled WGS sequence"/>
</dbReference>
<dbReference type="Gene3D" id="3.30.1540.20">
    <property type="entry name" value="MutL, C-terminal domain, dimerisation subdomain"/>
    <property type="match status" value="1"/>
</dbReference>
<evidence type="ECO:0000256" key="4">
    <source>
        <dbReference type="ARBA" id="ARBA00023204"/>
    </source>
</evidence>
<dbReference type="Gene3D" id="3.30.1370.100">
    <property type="entry name" value="MutL, C-terminal domain, regulatory subdomain"/>
    <property type="match status" value="1"/>
</dbReference>
<dbReference type="GO" id="GO:0140664">
    <property type="term" value="F:ATP-dependent DNA damage sensor activity"/>
    <property type="evidence" value="ECO:0007669"/>
    <property type="project" value="InterPro"/>
</dbReference>
<keyword evidence="3 5" id="KW-0227">DNA damage</keyword>
<evidence type="ECO:0000259" key="6">
    <source>
        <dbReference type="SMART" id="SM00853"/>
    </source>
</evidence>
<dbReference type="PANTHER" id="PTHR10073:SF12">
    <property type="entry name" value="DNA MISMATCH REPAIR PROTEIN MLH1"/>
    <property type="match status" value="1"/>
</dbReference>
<dbReference type="InterPro" id="IPR036890">
    <property type="entry name" value="HATPase_C_sf"/>
</dbReference>
<dbReference type="NCBIfam" id="TIGR00585">
    <property type="entry name" value="mutl"/>
    <property type="match status" value="1"/>
</dbReference>
<dbReference type="Pfam" id="PF13589">
    <property type="entry name" value="HATPase_c_3"/>
    <property type="match status" value="1"/>
</dbReference>
<dbReference type="InterPro" id="IPR042121">
    <property type="entry name" value="MutL_C_regsub"/>
</dbReference>
<comment type="caution">
    <text evidence="8">The sequence shown here is derived from an EMBL/GenBank/DDBJ whole genome shotgun (WGS) entry which is preliminary data.</text>
</comment>
<dbReference type="GO" id="GO:0030983">
    <property type="term" value="F:mismatched DNA binding"/>
    <property type="evidence" value="ECO:0007669"/>
    <property type="project" value="InterPro"/>
</dbReference>
<evidence type="ECO:0000313" key="8">
    <source>
        <dbReference type="EMBL" id="GLR17912.1"/>
    </source>
</evidence>
<feature type="domain" description="DNA mismatch repair protein S5" evidence="7">
    <location>
        <begin position="209"/>
        <end position="327"/>
    </location>
</feature>
<organism evidence="8 9">
    <name type="scientific">Portibacter lacus</name>
    <dbReference type="NCBI Taxonomy" id="1099794"/>
    <lineage>
        <taxon>Bacteria</taxon>
        <taxon>Pseudomonadati</taxon>
        <taxon>Bacteroidota</taxon>
        <taxon>Saprospiria</taxon>
        <taxon>Saprospirales</taxon>
        <taxon>Haliscomenobacteraceae</taxon>
        <taxon>Portibacter</taxon>
    </lineage>
</organism>
<dbReference type="InterPro" id="IPR014790">
    <property type="entry name" value="MutL_C"/>
</dbReference>
<evidence type="ECO:0000259" key="7">
    <source>
        <dbReference type="SMART" id="SM01340"/>
    </source>
</evidence>
<keyword evidence="4 5" id="KW-0234">DNA repair</keyword>
<reference evidence="8" key="2">
    <citation type="submission" date="2023-01" db="EMBL/GenBank/DDBJ databases">
        <title>Draft genome sequence of Portibacter lacus strain NBRC 108769.</title>
        <authorList>
            <person name="Sun Q."/>
            <person name="Mori K."/>
        </authorList>
    </citation>
    <scope>NUCLEOTIDE SEQUENCE</scope>
    <source>
        <strain evidence="8">NBRC 108769</strain>
    </source>
</reference>
<dbReference type="SUPFAM" id="SSF118116">
    <property type="entry name" value="DNA mismatch repair protein MutL"/>
    <property type="match status" value="1"/>
</dbReference>
<evidence type="ECO:0000256" key="1">
    <source>
        <dbReference type="ARBA" id="ARBA00006082"/>
    </source>
</evidence>
<evidence type="ECO:0000313" key="9">
    <source>
        <dbReference type="Proteomes" id="UP001156666"/>
    </source>
</evidence>
<dbReference type="InterPro" id="IPR014721">
    <property type="entry name" value="Ribsml_uS5_D2-typ_fold_subgr"/>
</dbReference>
<dbReference type="FunFam" id="3.30.565.10:FF:000003">
    <property type="entry name" value="DNA mismatch repair endonuclease MutL"/>
    <property type="match status" value="1"/>
</dbReference>
<gene>
    <name evidence="5 8" type="primary">mutL</name>
    <name evidence="8" type="ORF">GCM10007940_25270</name>
</gene>
<dbReference type="RefSeq" id="WP_235291590.1">
    <property type="nucleotide sequence ID" value="NZ_BSOH01000014.1"/>
</dbReference>
<dbReference type="InterPro" id="IPR014762">
    <property type="entry name" value="DNA_mismatch_repair_CS"/>
</dbReference>
<feature type="domain" description="MutL C-terminal dimerisation" evidence="6">
    <location>
        <begin position="415"/>
        <end position="557"/>
    </location>
</feature>
<dbReference type="AlphaFoldDB" id="A0AA37SPR6"/>
<dbReference type="SUPFAM" id="SSF55874">
    <property type="entry name" value="ATPase domain of HSP90 chaperone/DNA topoisomerase II/histidine kinase"/>
    <property type="match status" value="1"/>
</dbReference>
<evidence type="ECO:0000256" key="2">
    <source>
        <dbReference type="ARBA" id="ARBA00021975"/>
    </source>
</evidence>
<evidence type="ECO:0000256" key="3">
    <source>
        <dbReference type="ARBA" id="ARBA00022763"/>
    </source>
</evidence>
<dbReference type="InterPro" id="IPR002099">
    <property type="entry name" value="MutL/Mlh/PMS"/>
</dbReference>
<dbReference type="SMART" id="SM01340">
    <property type="entry name" value="DNA_mis_repair"/>
    <property type="match status" value="1"/>
</dbReference>
<dbReference type="GO" id="GO:0032300">
    <property type="term" value="C:mismatch repair complex"/>
    <property type="evidence" value="ECO:0007669"/>
    <property type="project" value="InterPro"/>
</dbReference>
<evidence type="ECO:0000256" key="5">
    <source>
        <dbReference type="HAMAP-Rule" id="MF_00149"/>
    </source>
</evidence>
<dbReference type="InterPro" id="IPR013507">
    <property type="entry name" value="DNA_mismatch_S5_2-like"/>
</dbReference>
<dbReference type="InterPro" id="IPR020568">
    <property type="entry name" value="Ribosomal_Su5_D2-typ_SF"/>
</dbReference>
<dbReference type="HAMAP" id="MF_00149">
    <property type="entry name" value="DNA_mis_repair"/>
    <property type="match status" value="1"/>
</dbReference>
<dbReference type="InterPro" id="IPR020667">
    <property type="entry name" value="DNA_mismatch_repair_MutL"/>
</dbReference>
<dbReference type="InterPro" id="IPR037198">
    <property type="entry name" value="MutL_C_sf"/>
</dbReference>
<protein>
    <recommendedName>
        <fullName evidence="2 5">DNA mismatch repair protein MutL</fullName>
    </recommendedName>
</protein>
<keyword evidence="9" id="KW-1185">Reference proteome</keyword>
<proteinExistence type="inferred from homology"/>